<name>A5BZ88_VITVI</name>
<keyword evidence="2" id="KW-0689">Ribosomal protein</keyword>
<dbReference type="InterPro" id="IPR000271">
    <property type="entry name" value="Ribosomal_bL34"/>
</dbReference>
<dbReference type="InterPro" id="IPR020939">
    <property type="entry name" value="Ribosomal_bL34_CS"/>
</dbReference>
<dbReference type="GO" id="GO:1990904">
    <property type="term" value="C:ribonucleoprotein complex"/>
    <property type="evidence" value="ECO:0007669"/>
    <property type="project" value="UniProtKB-KW"/>
</dbReference>
<dbReference type="ExpressionAtlas" id="A5BZ88">
    <property type="expression patterns" value="baseline and differential"/>
</dbReference>
<evidence type="ECO:0000313" key="5">
    <source>
        <dbReference type="EMBL" id="CAN81632.1"/>
    </source>
</evidence>
<dbReference type="GO" id="GO:0006412">
    <property type="term" value="P:translation"/>
    <property type="evidence" value="ECO:0007669"/>
    <property type="project" value="InterPro"/>
</dbReference>
<organism evidence="5">
    <name type="scientific">Vitis vinifera</name>
    <name type="common">Grape</name>
    <dbReference type="NCBI Taxonomy" id="29760"/>
    <lineage>
        <taxon>Eukaryota</taxon>
        <taxon>Viridiplantae</taxon>
        <taxon>Streptophyta</taxon>
        <taxon>Embryophyta</taxon>
        <taxon>Tracheophyta</taxon>
        <taxon>Spermatophyta</taxon>
        <taxon>Magnoliopsida</taxon>
        <taxon>eudicotyledons</taxon>
        <taxon>Gunneridae</taxon>
        <taxon>Pentapetalae</taxon>
        <taxon>rosids</taxon>
        <taxon>Vitales</taxon>
        <taxon>Vitaceae</taxon>
        <taxon>Viteae</taxon>
        <taxon>Vitis</taxon>
    </lineage>
</organism>
<proteinExistence type="inferred from homology"/>
<dbReference type="OrthoDB" id="431691at2759"/>
<keyword evidence="4" id="KW-0812">Transmembrane</keyword>
<dbReference type="Gene3D" id="1.10.287.3980">
    <property type="match status" value="1"/>
</dbReference>
<evidence type="ECO:0000256" key="3">
    <source>
        <dbReference type="ARBA" id="ARBA00023274"/>
    </source>
</evidence>
<dbReference type="EMBL" id="AM476581">
    <property type="protein sequence ID" value="CAN81632.1"/>
    <property type="molecule type" value="Genomic_DNA"/>
</dbReference>
<evidence type="ECO:0000256" key="1">
    <source>
        <dbReference type="ARBA" id="ARBA00010111"/>
    </source>
</evidence>
<dbReference type="PANTHER" id="PTHR14503">
    <property type="entry name" value="MITOCHONDRIAL RIBOSOMAL PROTEIN 34 FAMILY MEMBER"/>
    <property type="match status" value="1"/>
</dbReference>
<protein>
    <submittedName>
        <fullName evidence="5">Uncharacterized protein</fullName>
    </submittedName>
</protein>
<accession>A5BZ88</accession>
<dbReference type="AlphaFoldDB" id="A5BZ88"/>
<sequence length="175" mass="19731">MASKTLIRAGASLIKGLSNRSLLHQNTTPNHRILLSGSVGVTPKLFPSLAKPQPSLHLHETLDSQILKELAFDSQALFYPCGLPSLRFFLPDGDSSSEPMLLFPKRTYQPSHIKRKRTHGFFARYISLILAPMFKFSLYLLAVNLRKMPLPQPYTLVHGFYMSTQAHKSAVDFTY</sequence>
<dbReference type="PROSITE" id="PS00784">
    <property type="entry name" value="RIBOSOMAL_L34"/>
    <property type="match status" value="1"/>
</dbReference>
<gene>
    <name evidence="5" type="ORF">VITISV_000217</name>
</gene>
<feature type="transmembrane region" description="Helical" evidence="4">
    <location>
        <begin position="121"/>
        <end position="142"/>
    </location>
</feature>
<keyword evidence="4" id="KW-0472">Membrane</keyword>
<dbReference type="GO" id="GO:0005840">
    <property type="term" value="C:ribosome"/>
    <property type="evidence" value="ECO:0007669"/>
    <property type="project" value="UniProtKB-KW"/>
</dbReference>
<keyword evidence="3" id="KW-0687">Ribonucleoprotein</keyword>
<dbReference type="GO" id="GO:0003735">
    <property type="term" value="F:structural constituent of ribosome"/>
    <property type="evidence" value="ECO:0007669"/>
    <property type="project" value="InterPro"/>
</dbReference>
<keyword evidence="4" id="KW-1133">Transmembrane helix</keyword>
<evidence type="ECO:0000256" key="2">
    <source>
        <dbReference type="ARBA" id="ARBA00022980"/>
    </source>
</evidence>
<dbReference type="Pfam" id="PF00468">
    <property type="entry name" value="Ribosomal_L34"/>
    <property type="match status" value="1"/>
</dbReference>
<evidence type="ECO:0000256" key="4">
    <source>
        <dbReference type="SAM" id="Phobius"/>
    </source>
</evidence>
<dbReference type="PANTHER" id="PTHR14503:SF12">
    <property type="entry name" value="RIBOSOMAL PROTEIN L34"/>
    <property type="match status" value="1"/>
</dbReference>
<reference evidence="5" key="1">
    <citation type="journal article" date="2007" name="PLoS ONE">
        <title>The first genome sequence of an elite grapevine cultivar (Pinot noir Vitis vinifera L.): coping with a highly heterozygous genome.</title>
        <authorList>
            <person name="Velasco R."/>
            <person name="Zharkikh A."/>
            <person name="Troggio M."/>
            <person name="Cartwright D.A."/>
            <person name="Cestaro A."/>
            <person name="Pruss D."/>
            <person name="Pindo M."/>
            <person name="FitzGerald L.M."/>
            <person name="Vezzulli S."/>
            <person name="Reid J."/>
            <person name="Malacarne G."/>
            <person name="Iliev D."/>
            <person name="Coppola G."/>
            <person name="Wardell B."/>
            <person name="Micheletti D."/>
            <person name="Macalma T."/>
            <person name="Facci M."/>
            <person name="Mitchell J.T."/>
            <person name="Perazzolli M."/>
            <person name="Eldredge G."/>
            <person name="Gatto P."/>
            <person name="Oyzerski R."/>
            <person name="Moretto M."/>
            <person name="Gutin N."/>
            <person name="Stefanini M."/>
            <person name="Chen Y."/>
            <person name="Segala C."/>
            <person name="Davenport C."/>
            <person name="Dematte L."/>
            <person name="Mraz A."/>
            <person name="Battilana J."/>
            <person name="Stormo K."/>
            <person name="Costa F."/>
            <person name="Tao Q."/>
            <person name="Si-Ammour A."/>
            <person name="Harkins T."/>
            <person name="Lackey A."/>
            <person name="Perbost C."/>
            <person name="Taillon B."/>
            <person name="Stella A."/>
            <person name="Solovyev V."/>
            <person name="Fawcett J.A."/>
            <person name="Sterck L."/>
            <person name="Vandepoele K."/>
            <person name="Grando S.M."/>
            <person name="Toppo S."/>
            <person name="Moser C."/>
            <person name="Lanchbury J."/>
            <person name="Bogden R."/>
            <person name="Skolnick M."/>
            <person name="Sgaramella V."/>
            <person name="Bhatnagar S.K."/>
            <person name="Fontana P."/>
            <person name="Gutin A."/>
            <person name="Van de Peer Y."/>
            <person name="Salamini F."/>
            <person name="Viola R."/>
        </authorList>
    </citation>
    <scope>NUCLEOTIDE SEQUENCE</scope>
</reference>
<comment type="similarity">
    <text evidence="1">Belongs to the bacterial ribosomal protein bL34 family.</text>
</comment>